<dbReference type="EMBL" id="BTSY01000003">
    <property type="protein sequence ID" value="GMT17958.1"/>
    <property type="molecule type" value="Genomic_DNA"/>
</dbReference>
<dbReference type="InterPro" id="IPR036186">
    <property type="entry name" value="Serpin_sf"/>
</dbReference>
<evidence type="ECO:0000259" key="2">
    <source>
        <dbReference type="Pfam" id="PF00079"/>
    </source>
</evidence>
<dbReference type="InterPro" id="IPR023796">
    <property type="entry name" value="Serpin_dom"/>
</dbReference>
<dbReference type="SUPFAM" id="SSF56574">
    <property type="entry name" value="Serpins"/>
    <property type="match status" value="1"/>
</dbReference>
<evidence type="ECO:0000313" key="3">
    <source>
        <dbReference type="EMBL" id="GMT17958.1"/>
    </source>
</evidence>
<feature type="compositionally biased region" description="Basic and acidic residues" evidence="1">
    <location>
        <begin position="336"/>
        <end position="351"/>
    </location>
</feature>
<feature type="non-terminal residue" evidence="3">
    <location>
        <position position="370"/>
    </location>
</feature>
<accession>A0AAV5VFA3</accession>
<comment type="caution">
    <text evidence="3">The sequence shown here is derived from an EMBL/GenBank/DDBJ whole genome shotgun (WGS) entry which is preliminary data.</text>
</comment>
<dbReference type="InterPro" id="IPR042185">
    <property type="entry name" value="Serpin_sf_2"/>
</dbReference>
<proteinExistence type="predicted"/>
<reference evidence="3" key="1">
    <citation type="submission" date="2023-10" db="EMBL/GenBank/DDBJ databases">
        <title>Genome assembly of Pristionchus species.</title>
        <authorList>
            <person name="Yoshida K."/>
            <person name="Sommer R.J."/>
        </authorList>
    </citation>
    <scope>NUCLEOTIDE SEQUENCE</scope>
    <source>
        <strain evidence="3">RS5133</strain>
    </source>
</reference>
<dbReference type="Gene3D" id="2.30.39.10">
    <property type="entry name" value="Alpha-1-antitrypsin, domain 1"/>
    <property type="match status" value="1"/>
</dbReference>
<dbReference type="Proteomes" id="UP001432322">
    <property type="component" value="Unassembled WGS sequence"/>
</dbReference>
<protein>
    <recommendedName>
        <fullName evidence="2">Serpin domain-containing protein</fullName>
    </recommendedName>
</protein>
<gene>
    <name evidence="3" type="ORF">PFISCL1PPCAC_9255</name>
</gene>
<organism evidence="3 4">
    <name type="scientific">Pristionchus fissidentatus</name>
    <dbReference type="NCBI Taxonomy" id="1538716"/>
    <lineage>
        <taxon>Eukaryota</taxon>
        <taxon>Metazoa</taxon>
        <taxon>Ecdysozoa</taxon>
        <taxon>Nematoda</taxon>
        <taxon>Chromadorea</taxon>
        <taxon>Rhabditida</taxon>
        <taxon>Rhabditina</taxon>
        <taxon>Diplogasteromorpha</taxon>
        <taxon>Diplogasteroidea</taxon>
        <taxon>Neodiplogasteridae</taxon>
        <taxon>Pristionchus</taxon>
    </lineage>
</organism>
<feature type="region of interest" description="Disordered" evidence="1">
    <location>
        <begin position="304"/>
        <end position="370"/>
    </location>
</feature>
<feature type="compositionally biased region" description="Low complexity" evidence="1">
    <location>
        <begin position="317"/>
        <end position="332"/>
    </location>
</feature>
<feature type="compositionally biased region" description="Basic residues" evidence="1">
    <location>
        <begin position="356"/>
        <end position="370"/>
    </location>
</feature>
<dbReference type="AlphaFoldDB" id="A0AAV5VFA3"/>
<keyword evidence="4" id="KW-1185">Reference proteome</keyword>
<evidence type="ECO:0000256" key="1">
    <source>
        <dbReference type="SAM" id="MobiDB-lite"/>
    </source>
</evidence>
<dbReference type="Pfam" id="PF00079">
    <property type="entry name" value="Serpin"/>
    <property type="match status" value="1"/>
</dbReference>
<sequence length="370" mass="41765">QILSHVIIPTKKGLIGAASACVVADWFGRTSPFPSRPFALTYRESQIHDYFVLNGPCRTLPARAYTAWWIDLRTGDDRTSDQISLVLVRPFGRGGILRLREELRPRHLHDLLRELRNENSHDYRLLLPKVQLHSQAEMLNKWRLSGVEVSALRSSPHSTRPISPPFVSAMHGATIRIDEKGVSCTVDGEEKPHTRLPHSFSPLEGSLDRSVDPNFHFRFDAPFLFFLVHVQTLVPVIAGCYAGAPATSSLMLRRTLTHSQSSVRVKEKTEKKKEKKSKVSRIVKSITDKISKLKKSDDAIFRAKKKKRTTKSRIDGEATQSTTTSTEEGNGSFQDLKWREKLRSLRSENDSSAKSASRKSKKSSKQSVKK</sequence>
<name>A0AAV5VFA3_9BILA</name>
<evidence type="ECO:0000313" key="4">
    <source>
        <dbReference type="Proteomes" id="UP001432322"/>
    </source>
</evidence>
<feature type="non-terminal residue" evidence="3">
    <location>
        <position position="1"/>
    </location>
</feature>
<feature type="domain" description="Serpin" evidence="2">
    <location>
        <begin position="81"/>
        <end position="239"/>
    </location>
</feature>